<dbReference type="RefSeq" id="WP_110309923.1">
    <property type="nucleotide sequence ID" value="NZ_QICL01000005.1"/>
</dbReference>
<dbReference type="AlphaFoldDB" id="A0A2V3PR36"/>
<evidence type="ECO:0000313" key="2">
    <source>
        <dbReference type="EMBL" id="PXV66260.1"/>
    </source>
</evidence>
<feature type="chain" id="PRO_5016174674" evidence="1">
    <location>
        <begin position="21"/>
        <end position="925"/>
    </location>
</feature>
<comment type="caution">
    <text evidence="2">The sequence shown here is derived from an EMBL/GenBank/DDBJ whole genome shotgun (WGS) entry which is preliminary data.</text>
</comment>
<evidence type="ECO:0000313" key="3">
    <source>
        <dbReference type="Proteomes" id="UP000247973"/>
    </source>
</evidence>
<dbReference type="Gene3D" id="2.60.120.260">
    <property type="entry name" value="Galactose-binding domain-like"/>
    <property type="match status" value="1"/>
</dbReference>
<organism evidence="2 3">
    <name type="scientific">Dysgonomonas alginatilytica</name>
    <dbReference type="NCBI Taxonomy" id="1605892"/>
    <lineage>
        <taxon>Bacteria</taxon>
        <taxon>Pseudomonadati</taxon>
        <taxon>Bacteroidota</taxon>
        <taxon>Bacteroidia</taxon>
        <taxon>Bacteroidales</taxon>
        <taxon>Dysgonomonadaceae</taxon>
        <taxon>Dysgonomonas</taxon>
    </lineage>
</organism>
<dbReference type="Proteomes" id="UP000247973">
    <property type="component" value="Unassembled WGS sequence"/>
</dbReference>
<feature type="signal peptide" evidence="1">
    <location>
        <begin position="1"/>
        <end position="20"/>
    </location>
</feature>
<dbReference type="Pfam" id="PF17132">
    <property type="entry name" value="Glyco_hydro_106"/>
    <property type="match status" value="2"/>
</dbReference>
<protein>
    <submittedName>
        <fullName evidence="2">Alpha-L-rhamnosidase-like protein</fullName>
    </submittedName>
</protein>
<reference evidence="2 3" key="1">
    <citation type="submission" date="2018-03" db="EMBL/GenBank/DDBJ databases">
        <title>Genomic Encyclopedia of Archaeal and Bacterial Type Strains, Phase II (KMG-II): from individual species to whole genera.</title>
        <authorList>
            <person name="Goeker M."/>
        </authorList>
    </citation>
    <scope>NUCLEOTIDE SEQUENCE [LARGE SCALE GENOMIC DNA]</scope>
    <source>
        <strain evidence="2 3">DSM 100214</strain>
    </source>
</reference>
<accession>A0A2V3PR36</accession>
<dbReference type="PANTHER" id="PTHR36848">
    <property type="entry name" value="DNA-BINDING PROTEIN (PUTATIVE SECRETED PROTEIN)-RELATED"/>
    <property type="match status" value="1"/>
</dbReference>
<gene>
    <name evidence="2" type="ORF">CLV62_10511</name>
</gene>
<keyword evidence="1" id="KW-0732">Signal</keyword>
<dbReference type="EMBL" id="QICL01000005">
    <property type="protein sequence ID" value="PXV66260.1"/>
    <property type="molecule type" value="Genomic_DNA"/>
</dbReference>
<dbReference type="InterPro" id="IPR053161">
    <property type="entry name" value="Ulvan_degrading_GH"/>
</dbReference>
<dbReference type="SUPFAM" id="SSF49785">
    <property type="entry name" value="Galactose-binding domain-like"/>
    <property type="match status" value="1"/>
</dbReference>
<dbReference type="OrthoDB" id="9761519at2"/>
<dbReference type="InterPro" id="IPR008979">
    <property type="entry name" value="Galactose-bd-like_sf"/>
</dbReference>
<proteinExistence type="predicted"/>
<name>A0A2V3PR36_9BACT</name>
<keyword evidence="3" id="KW-1185">Reference proteome</keyword>
<dbReference type="NCBIfam" id="NF045579">
    <property type="entry name" value="rhamnoside_JR"/>
    <property type="match status" value="1"/>
</dbReference>
<dbReference type="PANTHER" id="PTHR36848:SF2">
    <property type="entry name" value="SECRETED PROTEIN"/>
    <property type="match status" value="1"/>
</dbReference>
<evidence type="ECO:0000256" key="1">
    <source>
        <dbReference type="SAM" id="SignalP"/>
    </source>
</evidence>
<sequence>MKKKNTILCLFSLLSLCLTAQQTNWPQVKSEMKPAARWWWMGSAVDKDNLAYNMAEYARKGMGGLEITPIYGVQNNEANEIQYLSLRWMEMLKYTELQGSQLGLKIDMNGGTGWPFGGPHVSTEDAATKVIFEEYELQAGQQLAEKIEVKDEKQKGISTFYRLMAFSDKGDKLDITSKVKNNTLSWTAPKGNWRLIAVFNGKTLQQVKRAAPGGEGLVVNHFSKTAVSNYLARLSKAFKDNNANYPNSFFNDSYEVYGGDWTPDLFEQFEKRRGYKLENFLPEFISKERTDITARIIADYRETLADLLLGNFTQQWTNWTHQHGSTTRNQAHGSPGNLIDLYATVDIPECESFGISDFYIKGLRRDSIKKINDSDLSMLKYASSGAHITGKPYTSSETFTWLTEHFRTSLSQCKPDLDLLFLSGVNHVFFHGTTYSPKEAKWPGWKFYASVDMSPTNSIWRDADAFFEYITRCQSFLQEGKPDNDFLLYFPVYDMWHEQEGRLLMFDIHKMQERAPQFISAVNNIVNSGYDVDYISDNHLLSTQIINGKLVTSGNTTYKAIIVPSADKMPIETLSHLLKLAKEGAKIVFIGKYPNDVPGFKDLDKRRAELVKLINQIPKTESFAQVNNHIFGRGQIITGSDYAKTLEACHIPKEEMKTLHGLQYIRRSNNEGYHYFISALKAEDTEGWITLAVDAESVMLFNPMDGKSGLAKIRKEGKKTQVYLQLESGQSIILKTFDKKITNVADWKYYTPQNLSIMLNRGWTMKFLESSPVITNQFELKKLGSWTDLDDPDLRKNMGTALYSTDVNLPLMQNDEWELDLGDVRESARVRINGQDVATLWAVPYKTTIGKYLKQGNNRIEIEVTNLPANRIAEYDRQKVDWRIFKEINFVKIDYKKGDYAGWETIPSGLLGPVILTPLTIESIK</sequence>